<dbReference type="AlphaFoldDB" id="B8G447"/>
<dbReference type="RefSeq" id="WP_015941307.1">
    <property type="nucleotide sequence ID" value="NC_011831.1"/>
</dbReference>
<dbReference type="KEGG" id="cag:Cagg_2580"/>
<protein>
    <submittedName>
        <fullName evidence="5">Histidine kinase</fullName>
    </submittedName>
</protein>
<evidence type="ECO:0000256" key="1">
    <source>
        <dbReference type="ARBA" id="ARBA00022741"/>
    </source>
</evidence>
<dbReference type="OrthoDB" id="138173at2"/>
<dbReference type="GO" id="GO:0016020">
    <property type="term" value="C:membrane"/>
    <property type="evidence" value="ECO:0007669"/>
    <property type="project" value="InterPro"/>
</dbReference>
<dbReference type="InterPro" id="IPR050107">
    <property type="entry name" value="ABC_carbohydrate_import_ATPase"/>
</dbReference>
<dbReference type="GO" id="GO:0046983">
    <property type="term" value="F:protein dimerization activity"/>
    <property type="evidence" value="ECO:0007669"/>
    <property type="project" value="InterPro"/>
</dbReference>
<dbReference type="SUPFAM" id="SSF52540">
    <property type="entry name" value="P-loop containing nucleoside triphosphate hydrolases"/>
    <property type="match status" value="1"/>
</dbReference>
<evidence type="ECO:0000256" key="3">
    <source>
        <dbReference type="SAM" id="Coils"/>
    </source>
</evidence>
<keyword evidence="5" id="KW-0418">Kinase</keyword>
<evidence type="ECO:0000256" key="2">
    <source>
        <dbReference type="ARBA" id="ARBA00022840"/>
    </source>
</evidence>
<feature type="coiled-coil region" evidence="3">
    <location>
        <begin position="254"/>
        <end position="360"/>
    </location>
</feature>
<dbReference type="PANTHER" id="PTHR43790">
    <property type="entry name" value="CARBOHYDRATE TRANSPORT ATP-BINDING PROTEIN MG119-RELATED"/>
    <property type="match status" value="1"/>
</dbReference>
<dbReference type="STRING" id="326427.Cagg_2580"/>
<feature type="domain" description="ABC transporter" evidence="4">
    <location>
        <begin position="5"/>
        <end position="239"/>
    </location>
</feature>
<dbReference type="SUPFAM" id="SSF55874">
    <property type="entry name" value="ATPase domain of HSP90 chaperone/DNA topoisomerase II/histidine kinase"/>
    <property type="match status" value="1"/>
</dbReference>
<dbReference type="InterPro" id="IPR011712">
    <property type="entry name" value="Sig_transdc_His_kin_sub3_dim/P"/>
</dbReference>
<name>B8G447_CHLAD</name>
<dbReference type="SMART" id="SM00382">
    <property type="entry name" value="AAA"/>
    <property type="match status" value="1"/>
</dbReference>
<dbReference type="GO" id="GO:0016887">
    <property type="term" value="F:ATP hydrolysis activity"/>
    <property type="evidence" value="ECO:0007669"/>
    <property type="project" value="InterPro"/>
</dbReference>
<organism evidence="5 6">
    <name type="scientific">Chloroflexus aggregans (strain MD-66 / DSM 9485)</name>
    <dbReference type="NCBI Taxonomy" id="326427"/>
    <lineage>
        <taxon>Bacteria</taxon>
        <taxon>Bacillati</taxon>
        <taxon>Chloroflexota</taxon>
        <taxon>Chloroflexia</taxon>
        <taxon>Chloroflexales</taxon>
        <taxon>Chloroflexineae</taxon>
        <taxon>Chloroflexaceae</taxon>
        <taxon>Chloroflexus</taxon>
    </lineage>
</organism>
<dbReference type="eggNOG" id="COG4585">
    <property type="taxonomic scope" value="Bacteria"/>
</dbReference>
<gene>
    <name evidence="5" type="ordered locus">Cagg_2580</name>
</gene>
<dbReference type="Gene3D" id="3.30.565.10">
    <property type="entry name" value="Histidine kinase-like ATPase, C-terminal domain"/>
    <property type="match status" value="1"/>
</dbReference>
<sequence length="530" mass="59473">MAPLLTVRDLEIVLAAKPILSGISFELDHGDILGVAGLRSAGKSVLLQTLAGIYPPTSGEMQIEGLPMRWRTPLAQQHGIEFVPQTPALVDLLPVLANIFLGREQRRQRLDQATMAQIAYRWLEQFGLPHTFAHQRAGDLTEEERQLVALMRAFVRPGRLLILDEALASIGFARQQTILHHLRTLAANGTGIILSSDDLNLLFAITNRVLVLYQGRQAALRRTADTTPREIVELMVGSVRQERVTPLIWAFENYYQAQQQAESLRQQQLQLRDNLAEQDSLNRELVRRLHDQMVALNQLNQALQEANHRLIAEREAERKALARELHDQVIQDLLSFNYQLEHLEEEIEAAETVHELQVIRRGIREVVGMLRQICSDLRPPTLDSHGLAAALRSLVSQWSEQTGIQVELILAEPLERWSETIELTVFRIVQEGLNNVRKHARASRVLLEVRRTSAAGIMVRLADNGRGMATPPDLQHLAEQKHFGLISISERVSLLRGTLQIGRSAWGGLELQIELPNPSPFPAEGVGVAG</sequence>
<reference evidence="5" key="1">
    <citation type="submission" date="2008-12" db="EMBL/GenBank/DDBJ databases">
        <title>Complete sequence of Chloroflexus aggregans DSM 9485.</title>
        <authorList>
            <consortium name="US DOE Joint Genome Institute"/>
            <person name="Lucas S."/>
            <person name="Copeland A."/>
            <person name="Lapidus A."/>
            <person name="Glavina del Rio T."/>
            <person name="Dalin E."/>
            <person name="Tice H."/>
            <person name="Pitluck S."/>
            <person name="Foster B."/>
            <person name="Larimer F."/>
            <person name="Land M."/>
            <person name="Hauser L."/>
            <person name="Kyrpides N."/>
            <person name="Mikhailova N."/>
            <person name="Bryant D."/>
            <person name="Richardson P."/>
        </authorList>
    </citation>
    <scope>NUCLEOTIDE SEQUENCE</scope>
    <source>
        <strain evidence="5">DSM 9485</strain>
    </source>
</reference>
<keyword evidence="2" id="KW-0067">ATP-binding</keyword>
<keyword evidence="6" id="KW-1185">Reference proteome</keyword>
<keyword evidence="3" id="KW-0175">Coiled coil</keyword>
<dbReference type="eggNOG" id="COG1129">
    <property type="taxonomic scope" value="Bacteria"/>
</dbReference>
<evidence type="ECO:0000313" key="5">
    <source>
        <dbReference type="EMBL" id="ACL25449.1"/>
    </source>
</evidence>
<dbReference type="InterPro" id="IPR027417">
    <property type="entry name" value="P-loop_NTPase"/>
</dbReference>
<evidence type="ECO:0000313" key="6">
    <source>
        <dbReference type="Proteomes" id="UP000002508"/>
    </source>
</evidence>
<dbReference type="CDD" id="cd16917">
    <property type="entry name" value="HATPase_UhpB-NarQ-NarX-like"/>
    <property type="match status" value="1"/>
</dbReference>
<dbReference type="InterPro" id="IPR003593">
    <property type="entry name" value="AAA+_ATPase"/>
</dbReference>
<dbReference type="InterPro" id="IPR036890">
    <property type="entry name" value="HATPase_C_sf"/>
</dbReference>
<proteinExistence type="predicted"/>
<dbReference type="PROSITE" id="PS50893">
    <property type="entry name" value="ABC_TRANSPORTER_2"/>
    <property type="match status" value="1"/>
</dbReference>
<dbReference type="Pfam" id="PF07730">
    <property type="entry name" value="HisKA_3"/>
    <property type="match status" value="1"/>
</dbReference>
<dbReference type="InterPro" id="IPR003439">
    <property type="entry name" value="ABC_transporter-like_ATP-bd"/>
</dbReference>
<dbReference type="GO" id="GO:0000155">
    <property type="term" value="F:phosphorelay sensor kinase activity"/>
    <property type="evidence" value="ECO:0007669"/>
    <property type="project" value="InterPro"/>
</dbReference>
<dbReference type="Gene3D" id="3.40.50.300">
    <property type="entry name" value="P-loop containing nucleotide triphosphate hydrolases"/>
    <property type="match status" value="1"/>
</dbReference>
<dbReference type="Proteomes" id="UP000002508">
    <property type="component" value="Chromosome"/>
</dbReference>
<dbReference type="Pfam" id="PF00005">
    <property type="entry name" value="ABC_tran"/>
    <property type="match status" value="1"/>
</dbReference>
<evidence type="ECO:0000259" key="4">
    <source>
        <dbReference type="PROSITE" id="PS50893"/>
    </source>
</evidence>
<keyword evidence="1" id="KW-0547">Nucleotide-binding</keyword>
<dbReference type="Gene3D" id="1.20.5.1930">
    <property type="match status" value="1"/>
</dbReference>
<dbReference type="HOGENOM" id="CLU_507767_0_0_0"/>
<accession>B8G447</accession>
<dbReference type="PANTHER" id="PTHR43790:SF8">
    <property type="entry name" value="SUGAR ABC TRANSPORTER ATP-BINDING PROTEIN"/>
    <property type="match status" value="1"/>
</dbReference>
<dbReference type="GO" id="GO:0005524">
    <property type="term" value="F:ATP binding"/>
    <property type="evidence" value="ECO:0007669"/>
    <property type="project" value="UniProtKB-KW"/>
</dbReference>
<dbReference type="EMBL" id="CP001337">
    <property type="protein sequence ID" value="ACL25449.1"/>
    <property type="molecule type" value="Genomic_DNA"/>
</dbReference>
<keyword evidence="5" id="KW-0808">Transferase</keyword>